<proteinExistence type="predicted"/>
<keyword evidence="1" id="KW-0175">Coiled coil</keyword>
<dbReference type="Proteomes" id="UP001257627">
    <property type="component" value="Unassembled WGS sequence"/>
</dbReference>
<accession>A0ABU3UP48</accession>
<dbReference type="RefSeq" id="WP_316733434.1">
    <property type="nucleotide sequence ID" value="NZ_JARAKF010000001.1"/>
</dbReference>
<name>A0ABU3UP48_9ACTN</name>
<protein>
    <recommendedName>
        <fullName evidence="4">Transposase</fullName>
    </recommendedName>
</protein>
<dbReference type="EMBL" id="JARAKF010000001">
    <property type="protein sequence ID" value="MDU8995633.1"/>
    <property type="molecule type" value="Genomic_DNA"/>
</dbReference>
<keyword evidence="3" id="KW-1185">Reference proteome</keyword>
<feature type="coiled-coil region" evidence="1">
    <location>
        <begin position="50"/>
        <end position="77"/>
    </location>
</feature>
<sequence length="99" mass="10989">MLRRHAVLRYLSGAEAAEVLCGRLRVCRDCFDQWCQTFLGSAARGLAEPEDVLAADAEELRQVLGEAQEELTVWERLAVAAITFPPSETSQVRGVKAER</sequence>
<comment type="caution">
    <text evidence="2">The sequence shown here is derived from an EMBL/GenBank/DDBJ whole genome shotgun (WGS) entry which is preliminary data.</text>
</comment>
<evidence type="ECO:0000256" key="1">
    <source>
        <dbReference type="SAM" id="Coils"/>
    </source>
</evidence>
<organism evidence="2 3">
    <name type="scientific">Streptomyces mirabilis</name>
    <dbReference type="NCBI Taxonomy" id="68239"/>
    <lineage>
        <taxon>Bacteria</taxon>
        <taxon>Bacillati</taxon>
        <taxon>Actinomycetota</taxon>
        <taxon>Actinomycetes</taxon>
        <taxon>Kitasatosporales</taxon>
        <taxon>Streptomycetaceae</taxon>
        <taxon>Streptomyces</taxon>
    </lineage>
</organism>
<evidence type="ECO:0008006" key="4">
    <source>
        <dbReference type="Google" id="ProtNLM"/>
    </source>
</evidence>
<reference evidence="2 3" key="1">
    <citation type="submission" date="2023-02" db="EMBL/GenBank/DDBJ databases">
        <authorList>
            <person name="Maleckis M."/>
        </authorList>
    </citation>
    <scope>NUCLEOTIDE SEQUENCE [LARGE SCALE GENOMIC DNA]</scope>
    <source>
        <strain evidence="2 3">P8-A2</strain>
    </source>
</reference>
<evidence type="ECO:0000313" key="3">
    <source>
        <dbReference type="Proteomes" id="UP001257627"/>
    </source>
</evidence>
<evidence type="ECO:0000313" key="2">
    <source>
        <dbReference type="EMBL" id="MDU8995633.1"/>
    </source>
</evidence>
<gene>
    <name evidence="2" type="ORF">PU648_25405</name>
</gene>